<gene>
    <name evidence="2" type="ORF">LCGC14_0501100</name>
</gene>
<accession>A0A0F9S3V6</accession>
<name>A0A0F9S3V6_9ZZZZ</name>
<dbReference type="AlphaFoldDB" id="A0A0F9S3V6"/>
<feature type="region of interest" description="Disordered" evidence="1">
    <location>
        <begin position="99"/>
        <end position="137"/>
    </location>
</feature>
<organism evidence="2">
    <name type="scientific">marine sediment metagenome</name>
    <dbReference type="NCBI Taxonomy" id="412755"/>
    <lineage>
        <taxon>unclassified sequences</taxon>
        <taxon>metagenomes</taxon>
        <taxon>ecological metagenomes</taxon>
    </lineage>
</organism>
<protein>
    <submittedName>
        <fullName evidence="2">Uncharacterized protein</fullName>
    </submittedName>
</protein>
<sequence>MFCTIDFDARNRLGISNNKYILCIIIYHLSHNPSSKHPGWCYASQITLGQYVGISDKSIRTLLKSIAEEGLIERVGKHYRTTPKFYDIAIVKPEESSAFNDAKAEESSEKPEESSGSKGKKVPVEPEESSAYNIDTTTDSNRKKKTLLTDSQKCDWLIDEINQLFGRKFKHKNETATKKLKARMKEGFTALDFQAALDNIKNSDFGRENNFAFITPTYITSHAKLEYWMNVQNEEVTQVKSADAKVHEEQ</sequence>
<dbReference type="EMBL" id="LAZR01000587">
    <property type="protein sequence ID" value="KKN63520.1"/>
    <property type="molecule type" value="Genomic_DNA"/>
</dbReference>
<reference evidence="2" key="1">
    <citation type="journal article" date="2015" name="Nature">
        <title>Complex archaea that bridge the gap between prokaryotes and eukaryotes.</title>
        <authorList>
            <person name="Spang A."/>
            <person name="Saw J.H."/>
            <person name="Jorgensen S.L."/>
            <person name="Zaremba-Niedzwiedzka K."/>
            <person name="Martijn J."/>
            <person name="Lind A.E."/>
            <person name="van Eijk R."/>
            <person name="Schleper C."/>
            <person name="Guy L."/>
            <person name="Ettema T.J."/>
        </authorList>
    </citation>
    <scope>NUCLEOTIDE SEQUENCE</scope>
</reference>
<evidence type="ECO:0000256" key="1">
    <source>
        <dbReference type="SAM" id="MobiDB-lite"/>
    </source>
</evidence>
<comment type="caution">
    <text evidence="2">The sequence shown here is derived from an EMBL/GenBank/DDBJ whole genome shotgun (WGS) entry which is preliminary data.</text>
</comment>
<dbReference type="Gene3D" id="1.10.10.10">
    <property type="entry name" value="Winged helix-like DNA-binding domain superfamily/Winged helix DNA-binding domain"/>
    <property type="match status" value="1"/>
</dbReference>
<dbReference type="InterPro" id="IPR036388">
    <property type="entry name" value="WH-like_DNA-bd_sf"/>
</dbReference>
<proteinExistence type="predicted"/>
<evidence type="ECO:0000313" key="2">
    <source>
        <dbReference type="EMBL" id="KKN63520.1"/>
    </source>
</evidence>
<feature type="compositionally biased region" description="Basic and acidic residues" evidence="1">
    <location>
        <begin position="102"/>
        <end position="115"/>
    </location>
</feature>